<evidence type="ECO:0000313" key="1">
    <source>
        <dbReference type="EMBL" id="ACS26108.1"/>
    </source>
</evidence>
<dbReference type="eggNOG" id="ENOG5033JPG">
    <property type="taxonomic scope" value="Bacteria"/>
</dbReference>
<dbReference type="KEGG" id="gwc:GWCH70_3475"/>
<keyword evidence="1" id="KW-0614">Plasmid</keyword>
<proteinExistence type="predicted"/>
<accession>C5DB35</accession>
<dbReference type="OrthoDB" id="2969272at2"/>
<sequence length="237" mass="28250">MCTKYLCKRWQGLLEAIINFAGQGYVYYHVTYLPAKKLNKADKIDQKILQKYNLINDTKDKRYHRKKRGLANFRYLRWEHIIVILHTEGTIIQRGQEEKHLTRFKLEQAKKHAVTYDDSFSDIRVKPMVLAISEQLELEVRYLPKKNVGQKLTVRLTKKMFRDKKAELAALAEKRAKDKIVYVFNALNNLPAWRGIIIQKRQLYRFVMTQARKHNFTFQKGELMVGDYRPKEKDIFV</sequence>
<dbReference type="AlphaFoldDB" id="C5DB35"/>
<protein>
    <submittedName>
        <fullName evidence="1">Uncharacterized protein</fullName>
    </submittedName>
</protein>
<gene>
    <name evidence="1" type="ordered locus">GWCH70_3475</name>
</gene>
<geneLocation type="plasmid" evidence="1">
    <name>pWCH7002</name>
</geneLocation>
<organism evidence="1">
    <name type="scientific">Geobacillus sp. (strain WCH70)</name>
    <dbReference type="NCBI Taxonomy" id="471223"/>
    <lineage>
        <taxon>Bacteria</taxon>
        <taxon>Bacillati</taxon>
        <taxon>Bacillota</taxon>
        <taxon>Bacilli</taxon>
        <taxon>Bacillales</taxon>
        <taxon>Anoxybacillaceae</taxon>
        <taxon>Geobacillus</taxon>
    </lineage>
</organism>
<reference evidence="1" key="1">
    <citation type="submission" date="2009-06" db="EMBL/GenBank/DDBJ databases">
        <title>Complete sequence of plasmid 2 of Geopacillus sp. WCH70.</title>
        <authorList>
            <consortium name="US DOE Joint Genome Institute"/>
            <person name="Lucas S."/>
            <person name="Copeland A."/>
            <person name="Lapidus A."/>
            <person name="Glavina del Rio T."/>
            <person name="Dalin E."/>
            <person name="Tice H."/>
            <person name="Bruce D."/>
            <person name="Goodwin L."/>
            <person name="Pitluck S."/>
            <person name="Chertkov O."/>
            <person name="Brettin T."/>
            <person name="Detter J.C."/>
            <person name="Han C."/>
            <person name="Larimer F."/>
            <person name="Land M."/>
            <person name="Hauser L."/>
            <person name="Kyrpides N."/>
            <person name="Mikhailova N."/>
            <person name="Brumm P."/>
            <person name="Mead D.A."/>
            <person name="Richardson P."/>
        </authorList>
    </citation>
    <scope>NUCLEOTIDE SEQUENCE [LARGE SCALE GENOMIC DNA]</scope>
    <source>
        <plasmid evidence="1">pWCH7002</plasmid>
        <plasmid evidence="1">WCH70</plasmid>
    </source>
</reference>
<name>C5DB35_GEOSW</name>
<dbReference type="HOGENOM" id="CLU_1259598_0_0_9"/>
<dbReference type="EMBL" id="CP001640">
    <property type="protein sequence ID" value="ACS26108.1"/>
    <property type="molecule type" value="Genomic_DNA"/>
</dbReference>